<dbReference type="Proteomes" id="UP000504606">
    <property type="component" value="Unplaced"/>
</dbReference>
<dbReference type="InterPro" id="IPR036047">
    <property type="entry name" value="F-box-like_dom_sf"/>
</dbReference>
<dbReference type="GeneID" id="113215176"/>
<organism evidence="1 2">
    <name type="scientific">Frankliniella occidentalis</name>
    <name type="common">Western flower thrips</name>
    <name type="synonym">Euthrips occidentalis</name>
    <dbReference type="NCBI Taxonomy" id="133901"/>
    <lineage>
        <taxon>Eukaryota</taxon>
        <taxon>Metazoa</taxon>
        <taxon>Ecdysozoa</taxon>
        <taxon>Arthropoda</taxon>
        <taxon>Hexapoda</taxon>
        <taxon>Insecta</taxon>
        <taxon>Pterygota</taxon>
        <taxon>Neoptera</taxon>
        <taxon>Paraneoptera</taxon>
        <taxon>Thysanoptera</taxon>
        <taxon>Terebrantia</taxon>
        <taxon>Thripoidea</taxon>
        <taxon>Thripidae</taxon>
        <taxon>Frankliniella</taxon>
    </lineage>
</organism>
<dbReference type="AlphaFoldDB" id="A0A6J1TB90"/>
<dbReference type="PROSITE" id="PS50181">
    <property type="entry name" value="FBOX"/>
    <property type="match status" value="1"/>
</dbReference>
<evidence type="ECO:0000313" key="1">
    <source>
        <dbReference type="Proteomes" id="UP000504606"/>
    </source>
</evidence>
<dbReference type="InterPro" id="IPR001810">
    <property type="entry name" value="F-box_dom"/>
</dbReference>
<sequence>METLPDDVLLMVLDELEDDADVLACRLVCRRLAAVTLLPAVWRDRVICYSEPRCVCPVLRLAPCLYKLNVNLPAAGCRQSAYASTRCAASRLWINVDGTAHTSHAAAIICRQEALGRLRRVFIQIDTKTAPDVPMLLGTLASTPRLEKLRVVCVGEENDPLPTTPAAVLGSAVVTSSLRKFRCNLFPLTEPFVRFILSEHAATLEEVDLRNSSPSLTFTSTAPLLAAVTNLTKLTCCCLPGMEALTACKSLGVLDLTVHTDSLYRPAVAGVAKLLRRAEQLREVKLEYEPAVRSLADVGAELVSALASSGRSRVETLRISNYTLDLVENFPLLQPVVSALPSLSALRRLKLDENESKPDALLLAINPDVAPSLQRVEVWLGKGICAHAWIHGDTVKTVLSVNPSLHLILDPMKVACNDDERCQACELDCHDEMKNERYWFIPCVFSHDPLAECPEDHLPDSCERWIYLPL</sequence>
<name>A0A6J1TB90_FRAOC</name>
<evidence type="ECO:0000313" key="2">
    <source>
        <dbReference type="RefSeq" id="XP_026290563.1"/>
    </source>
</evidence>
<reference evidence="2" key="1">
    <citation type="submission" date="2025-08" db="UniProtKB">
        <authorList>
            <consortium name="RefSeq"/>
        </authorList>
    </citation>
    <scope>IDENTIFICATION</scope>
    <source>
        <tissue evidence="2">Whole organism</tissue>
    </source>
</reference>
<dbReference type="Gene3D" id="3.80.10.10">
    <property type="entry name" value="Ribonuclease Inhibitor"/>
    <property type="match status" value="1"/>
</dbReference>
<protein>
    <submittedName>
        <fullName evidence="2">Uncharacterized protein LOC113215176 isoform X2</fullName>
    </submittedName>
</protein>
<proteinExistence type="predicted"/>
<dbReference type="Pfam" id="PF12937">
    <property type="entry name" value="F-box-like"/>
    <property type="match status" value="1"/>
</dbReference>
<gene>
    <name evidence="2" type="primary">LOC113215176</name>
</gene>
<dbReference type="SUPFAM" id="SSF81383">
    <property type="entry name" value="F-box domain"/>
    <property type="match status" value="1"/>
</dbReference>
<dbReference type="SUPFAM" id="SSF52047">
    <property type="entry name" value="RNI-like"/>
    <property type="match status" value="1"/>
</dbReference>
<accession>A0A6J1TB90</accession>
<dbReference type="InterPro" id="IPR032675">
    <property type="entry name" value="LRR_dom_sf"/>
</dbReference>
<dbReference type="RefSeq" id="XP_026290563.1">
    <property type="nucleotide sequence ID" value="XM_026434778.2"/>
</dbReference>
<dbReference type="SMART" id="SM00256">
    <property type="entry name" value="FBOX"/>
    <property type="match status" value="1"/>
</dbReference>
<keyword evidence="1" id="KW-1185">Reference proteome</keyword>